<evidence type="ECO:0000313" key="4">
    <source>
        <dbReference type="EMBL" id="SVC80581.1"/>
    </source>
</evidence>
<dbReference type="EMBL" id="UINC01111977">
    <property type="protein sequence ID" value="SVC80581.1"/>
    <property type="molecule type" value="Genomic_DNA"/>
</dbReference>
<gene>
    <name evidence="4" type="ORF">METZ01_LOCUS333435</name>
</gene>
<dbReference type="SMART" id="SM00560">
    <property type="entry name" value="LamGL"/>
    <property type="match status" value="1"/>
</dbReference>
<evidence type="ECO:0000259" key="3">
    <source>
        <dbReference type="SMART" id="SM00560"/>
    </source>
</evidence>
<dbReference type="Gene3D" id="2.60.120.200">
    <property type="match status" value="1"/>
</dbReference>
<accession>A0A382Q8L1</accession>
<dbReference type="InterPro" id="IPR013320">
    <property type="entry name" value="ConA-like_dom_sf"/>
</dbReference>
<evidence type="ECO:0000256" key="1">
    <source>
        <dbReference type="ARBA" id="ARBA00022729"/>
    </source>
</evidence>
<sequence length="335" mass="36639">NYDPDANADDSSCVGYPDNGEYSLSFDGVDDYVDLSPIDLSSSDQLTLMSWINAEDITTDDENTIIRQDWGEPNWHLQFALEGILSFAVENTSGTNIHVNYEVSPSSIENSWHHVTGTYDGSNLKLYLDGSLIATQAFSGNIAFGGNDQSTYLNIGSHPAPETDYGSFNGFIDEVSIWNTALTDIQIQSYMSSLLTGSETGLVGYWNFNEGSGDVANDQSGNGNDGSINGAEYSADTPEFLDVELGEFGLLVNGESNVVALSYRDPMELTFVYESGSNDTIQMEVYRDMNFNGSLDDDDVNLYDHVPWFIEVLDQYPELLTFADNAGSNDLGPGD</sequence>
<keyword evidence="1" id="KW-0732">Signal</keyword>
<dbReference type="Pfam" id="PF13385">
    <property type="entry name" value="Laminin_G_3"/>
    <property type="match status" value="1"/>
</dbReference>
<dbReference type="InterPro" id="IPR006558">
    <property type="entry name" value="LamG-like"/>
</dbReference>
<keyword evidence="2" id="KW-1015">Disulfide bond</keyword>
<evidence type="ECO:0000256" key="2">
    <source>
        <dbReference type="ARBA" id="ARBA00023157"/>
    </source>
</evidence>
<dbReference type="AlphaFoldDB" id="A0A382Q8L1"/>
<dbReference type="SUPFAM" id="SSF49899">
    <property type="entry name" value="Concanavalin A-like lectins/glucanases"/>
    <property type="match status" value="1"/>
</dbReference>
<feature type="domain" description="LamG-like jellyroll fold" evidence="3">
    <location>
        <begin position="44"/>
        <end position="185"/>
    </location>
</feature>
<feature type="non-terminal residue" evidence="4">
    <location>
        <position position="1"/>
    </location>
</feature>
<protein>
    <recommendedName>
        <fullName evidence="3">LamG-like jellyroll fold domain-containing protein</fullName>
    </recommendedName>
</protein>
<name>A0A382Q8L1_9ZZZZ</name>
<feature type="non-terminal residue" evidence="4">
    <location>
        <position position="335"/>
    </location>
</feature>
<organism evidence="4">
    <name type="scientific">marine metagenome</name>
    <dbReference type="NCBI Taxonomy" id="408172"/>
    <lineage>
        <taxon>unclassified sequences</taxon>
        <taxon>metagenomes</taxon>
        <taxon>ecological metagenomes</taxon>
    </lineage>
</organism>
<proteinExistence type="predicted"/>
<reference evidence="4" key="1">
    <citation type="submission" date="2018-05" db="EMBL/GenBank/DDBJ databases">
        <authorList>
            <person name="Lanie J.A."/>
            <person name="Ng W.-L."/>
            <person name="Kazmierczak K.M."/>
            <person name="Andrzejewski T.M."/>
            <person name="Davidsen T.M."/>
            <person name="Wayne K.J."/>
            <person name="Tettelin H."/>
            <person name="Glass J.I."/>
            <person name="Rusch D."/>
            <person name="Podicherti R."/>
            <person name="Tsui H.-C.T."/>
            <person name="Winkler M.E."/>
        </authorList>
    </citation>
    <scope>NUCLEOTIDE SEQUENCE</scope>
</reference>